<name>A0AAJ4EKP1_SPICI</name>
<organism evidence="2 3">
    <name type="scientific">Spiroplasma citri</name>
    <dbReference type="NCBI Taxonomy" id="2133"/>
    <lineage>
        <taxon>Bacteria</taxon>
        <taxon>Bacillati</taxon>
        <taxon>Mycoplasmatota</taxon>
        <taxon>Mollicutes</taxon>
        <taxon>Entomoplasmatales</taxon>
        <taxon>Spiroplasmataceae</taxon>
        <taxon>Spiroplasma</taxon>
    </lineage>
</organism>
<dbReference type="RefSeq" id="WP_071937889.1">
    <property type="nucleotide sequence ID" value="NZ_CP013197.1"/>
</dbReference>
<keyword evidence="1" id="KW-1133">Transmembrane helix</keyword>
<dbReference type="EMBL" id="CP046368">
    <property type="protein sequence ID" value="QIA69578.1"/>
    <property type="molecule type" value="Genomic_DNA"/>
</dbReference>
<feature type="transmembrane region" description="Helical" evidence="1">
    <location>
        <begin position="67"/>
        <end position="93"/>
    </location>
</feature>
<evidence type="ECO:0000313" key="2">
    <source>
        <dbReference type="EMBL" id="QIA69578.1"/>
    </source>
</evidence>
<protein>
    <submittedName>
        <fullName evidence="2">Uncharacterized protein</fullName>
    </submittedName>
</protein>
<evidence type="ECO:0000313" key="3">
    <source>
        <dbReference type="Proteomes" id="UP000464735"/>
    </source>
</evidence>
<keyword evidence="1" id="KW-0472">Membrane</keyword>
<dbReference type="AlphaFoldDB" id="A0AAJ4EKP1"/>
<keyword evidence="1" id="KW-0812">Transmembrane</keyword>
<dbReference type="GeneID" id="54239494"/>
<accession>A0AAJ4EKP1</accession>
<feature type="transmembrane region" description="Helical" evidence="1">
    <location>
        <begin position="15"/>
        <end position="33"/>
    </location>
</feature>
<reference evidence="2 3" key="1">
    <citation type="submission" date="2019-11" db="EMBL/GenBank/DDBJ databases">
        <title>Whole genome sequencing and comparative genomics analyses of five strains of Spiroplasma citri.</title>
        <authorList>
            <person name="Yokomi R."/>
            <person name="Chen J."/>
            <person name="Rattner R."/>
            <person name="Vidalakis G."/>
        </authorList>
    </citation>
    <scope>NUCLEOTIDE SEQUENCE [LARGE SCALE GENOMIC DNA]</scope>
    <source>
        <strain evidence="2 3">BR12</strain>
    </source>
</reference>
<dbReference type="KEGG" id="sck:SCITRI_001665"/>
<proteinExistence type="predicted"/>
<dbReference type="Proteomes" id="UP000464735">
    <property type="component" value="Chromosome"/>
</dbReference>
<gene>
    <name evidence="2" type="ORF">GL298_09020</name>
</gene>
<sequence>MLNITKSFGLYVSKYQILFLFCDILPLFFAKYIPYLPTSNKLRNKYDLLFFVLNSLSKLFLSINFQLLSFCACCGLYCGSGLLLFPFSLLFAFSDFSQPINVVVLVAVNPIAPIC</sequence>
<evidence type="ECO:0000256" key="1">
    <source>
        <dbReference type="SAM" id="Phobius"/>
    </source>
</evidence>